<name>A0A6P6RKX3_CARAU</name>
<keyword evidence="2" id="KW-1185">Reference proteome</keyword>
<sequence length="115" mass="13079">METGGEGQDDEMGKEEEDGDAGVEMDKALDEEEEEEEEDEDDEIIDKIEDEDGEPESHPLEGDADKDISADQKNKKGVKRRREEHGRGYFEFIEESKYSRSKSPLPPLDEEDEGV</sequence>
<evidence type="ECO:0000256" key="1">
    <source>
        <dbReference type="SAM" id="MobiDB-lite"/>
    </source>
</evidence>
<gene>
    <name evidence="3" type="primary">LOC113120467</name>
</gene>
<organism evidence="2 3">
    <name type="scientific">Carassius auratus</name>
    <name type="common">Goldfish</name>
    <dbReference type="NCBI Taxonomy" id="7957"/>
    <lineage>
        <taxon>Eukaryota</taxon>
        <taxon>Metazoa</taxon>
        <taxon>Chordata</taxon>
        <taxon>Craniata</taxon>
        <taxon>Vertebrata</taxon>
        <taxon>Euteleostomi</taxon>
        <taxon>Actinopterygii</taxon>
        <taxon>Neopterygii</taxon>
        <taxon>Teleostei</taxon>
        <taxon>Ostariophysi</taxon>
        <taxon>Cypriniformes</taxon>
        <taxon>Cyprinidae</taxon>
        <taxon>Cyprininae</taxon>
        <taxon>Carassius</taxon>
    </lineage>
</organism>
<evidence type="ECO:0000313" key="3">
    <source>
        <dbReference type="RefSeq" id="XP_026146077.1"/>
    </source>
</evidence>
<proteinExistence type="predicted"/>
<feature type="region of interest" description="Disordered" evidence="1">
    <location>
        <begin position="1"/>
        <end position="115"/>
    </location>
</feature>
<protein>
    <submittedName>
        <fullName evidence="3">Heterogeneous nuclear ribonucleoprotein U-like isoform X1</fullName>
    </submittedName>
</protein>
<feature type="compositionally biased region" description="Acidic residues" evidence="1">
    <location>
        <begin position="7"/>
        <end position="54"/>
    </location>
</feature>
<dbReference type="Proteomes" id="UP000515129">
    <property type="component" value="Chromosome 20"/>
</dbReference>
<feature type="compositionally biased region" description="Basic and acidic residues" evidence="1">
    <location>
        <begin position="55"/>
        <end position="74"/>
    </location>
</feature>
<accession>A0A6P6RKX3</accession>
<dbReference type="AlphaFoldDB" id="A0A6P6RKX3"/>
<feature type="compositionally biased region" description="Basic and acidic residues" evidence="1">
    <location>
        <begin position="81"/>
        <end position="98"/>
    </location>
</feature>
<dbReference type="RefSeq" id="XP_026146077.1">
    <property type="nucleotide sequence ID" value="XM_026290292.1"/>
</dbReference>
<evidence type="ECO:0000313" key="2">
    <source>
        <dbReference type="Proteomes" id="UP000515129"/>
    </source>
</evidence>
<dbReference type="KEGG" id="caua:113120467"/>
<dbReference type="GeneID" id="113120467"/>
<reference evidence="3" key="1">
    <citation type="submission" date="2025-08" db="UniProtKB">
        <authorList>
            <consortium name="RefSeq"/>
        </authorList>
    </citation>
    <scope>IDENTIFICATION</scope>
    <source>
        <strain evidence="3">Wakin</strain>
        <tissue evidence="3">Muscle</tissue>
    </source>
</reference>